<protein>
    <submittedName>
        <fullName evidence="1">Uncharacterized protein</fullName>
    </submittedName>
</protein>
<evidence type="ECO:0000313" key="1">
    <source>
        <dbReference type="EnsemblMetazoa" id="tetur07g04340.1"/>
    </source>
</evidence>
<dbReference type="AlphaFoldDB" id="T1K9B5"/>
<proteinExistence type="predicted"/>
<sequence length="54" mass="6455">MLKLSDFYIDGKDIYISNKLFIPMLEYGPIVWSSFVVTNWSSQHWELLQQRVFA</sequence>
<reference evidence="1" key="2">
    <citation type="submission" date="2015-06" db="UniProtKB">
        <authorList>
            <consortium name="EnsemblMetazoa"/>
        </authorList>
    </citation>
    <scope>IDENTIFICATION</scope>
</reference>
<name>T1K9B5_TETUR</name>
<dbReference type="EnsemblMetazoa" id="tetur07g04340.1">
    <property type="protein sequence ID" value="tetur07g04340.1"/>
    <property type="gene ID" value="tetur07g04340"/>
</dbReference>
<organism evidence="1 2">
    <name type="scientific">Tetranychus urticae</name>
    <name type="common">Two-spotted spider mite</name>
    <dbReference type="NCBI Taxonomy" id="32264"/>
    <lineage>
        <taxon>Eukaryota</taxon>
        <taxon>Metazoa</taxon>
        <taxon>Ecdysozoa</taxon>
        <taxon>Arthropoda</taxon>
        <taxon>Chelicerata</taxon>
        <taxon>Arachnida</taxon>
        <taxon>Acari</taxon>
        <taxon>Acariformes</taxon>
        <taxon>Trombidiformes</taxon>
        <taxon>Prostigmata</taxon>
        <taxon>Eleutherengona</taxon>
        <taxon>Raphignathae</taxon>
        <taxon>Tetranychoidea</taxon>
        <taxon>Tetranychidae</taxon>
        <taxon>Tetranychus</taxon>
    </lineage>
</organism>
<dbReference type="Proteomes" id="UP000015104">
    <property type="component" value="Unassembled WGS sequence"/>
</dbReference>
<accession>T1K9B5</accession>
<evidence type="ECO:0000313" key="2">
    <source>
        <dbReference type="Proteomes" id="UP000015104"/>
    </source>
</evidence>
<keyword evidence="2" id="KW-1185">Reference proteome</keyword>
<dbReference type="HOGENOM" id="CLU_3052927_0_0_1"/>
<reference evidence="2" key="1">
    <citation type="submission" date="2011-08" db="EMBL/GenBank/DDBJ databases">
        <authorList>
            <person name="Rombauts S."/>
        </authorList>
    </citation>
    <scope>NUCLEOTIDE SEQUENCE</scope>
    <source>
        <strain evidence="2">London</strain>
    </source>
</reference>
<dbReference type="EMBL" id="CAEY01001890">
    <property type="status" value="NOT_ANNOTATED_CDS"/>
    <property type="molecule type" value="Genomic_DNA"/>
</dbReference>